<accession>A0A1M7Y5Q6</accession>
<keyword evidence="2" id="KW-0732">Signal</keyword>
<dbReference type="RefSeq" id="WP_073613280.1">
    <property type="nucleotide sequence ID" value="NZ_FRFE01000008.1"/>
</dbReference>
<evidence type="ECO:0000256" key="2">
    <source>
        <dbReference type="ARBA" id="ARBA00022729"/>
    </source>
</evidence>
<proteinExistence type="inferred from homology"/>
<sequence>MMNAISACGSEKKDTSWLVKVILFYSMSLLLALVLTFQMGPAVAETNPVDSTQQPVSIAVIFSLTGIAARHNQPVVEMVIAAVGRVNESGGVLGRPIKLLILDNKSTSIGALEAAHEAVAAKVDAVIGAHWSSHSLAMAPVLQKAGIPMITPTSTNPEVTFGRDYVFRVCFGDDMQGKAMAKFARDELKIKTVSILANVDEHYSVDLAAYFRTEFLHLGGGVVLDAVYRGDSADFSEIIDELLKYRPDAVYIPGYTRDTALFMKQARKKGVKALFLGGDGWDLIGTLIDDEIEGSYQTVLWHPDMPYPEAQVIREMYREMSDNPLWNLTAPLGYDAIMVLVDAINRAGSFDRKKIRDALAKTHDFRGAAGPIAMDENGNPQNKEITIVKFVGGESQYITAVQP</sequence>
<dbReference type="Proteomes" id="UP000184603">
    <property type="component" value="Unassembled WGS sequence"/>
</dbReference>
<protein>
    <submittedName>
        <fullName evidence="4">Amino acid/amide ABC transporter substrate-binding protein, HAAT family</fullName>
    </submittedName>
</protein>
<dbReference type="EMBL" id="FRFE01000008">
    <property type="protein sequence ID" value="SHO47805.1"/>
    <property type="molecule type" value="Genomic_DNA"/>
</dbReference>
<reference evidence="4 5" key="1">
    <citation type="submission" date="2016-12" db="EMBL/GenBank/DDBJ databases">
        <authorList>
            <person name="Song W.-J."/>
            <person name="Kurnit D.M."/>
        </authorList>
    </citation>
    <scope>NUCLEOTIDE SEQUENCE [LARGE SCALE GENOMIC DNA]</scope>
    <source>
        <strain evidence="4 5">DSM 18488</strain>
    </source>
</reference>
<comment type="similarity">
    <text evidence="1">Belongs to the leucine-binding protein family.</text>
</comment>
<gene>
    <name evidence="4" type="ORF">SAMN02745220_01973</name>
</gene>
<dbReference type="Gene3D" id="3.40.50.2300">
    <property type="match status" value="2"/>
</dbReference>
<dbReference type="PANTHER" id="PTHR30483:SF6">
    <property type="entry name" value="PERIPLASMIC BINDING PROTEIN OF ABC TRANSPORTER FOR NATURAL AMINO ACIDS"/>
    <property type="match status" value="1"/>
</dbReference>
<dbReference type="AlphaFoldDB" id="A0A1M7Y5Q6"/>
<dbReference type="InterPro" id="IPR028082">
    <property type="entry name" value="Peripla_BP_I"/>
</dbReference>
<dbReference type="Pfam" id="PF13458">
    <property type="entry name" value="Peripla_BP_6"/>
    <property type="match status" value="1"/>
</dbReference>
<evidence type="ECO:0000313" key="5">
    <source>
        <dbReference type="Proteomes" id="UP000184603"/>
    </source>
</evidence>
<dbReference type="OrthoDB" id="9772589at2"/>
<dbReference type="PANTHER" id="PTHR30483">
    <property type="entry name" value="LEUCINE-SPECIFIC-BINDING PROTEIN"/>
    <property type="match status" value="1"/>
</dbReference>
<feature type="domain" description="Leucine-binding protein" evidence="3">
    <location>
        <begin position="55"/>
        <end position="392"/>
    </location>
</feature>
<evidence type="ECO:0000259" key="3">
    <source>
        <dbReference type="Pfam" id="PF13458"/>
    </source>
</evidence>
<name>A0A1M7Y5Q6_9BACT</name>
<organism evidence="4 5">
    <name type="scientific">Desulfopila aestuarii DSM 18488</name>
    <dbReference type="NCBI Taxonomy" id="1121416"/>
    <lineage>
        <taxon>Bacteria</taxon>
        <taxon>Pseudomonadati</taxon>
        <taxon>Thermodesulfobacteriota</taxon>
        <taxon>Desulfobulbia</taxon>
        <taxon>Desulfobulbales</taxon>
        <taxon>Desulfocapsaceae</taxon>
        <taxon>Desulfopila</taxon>
    </lineage>
</organism>
<evidence type="ECO:0000256" key="1">
    <source>
        <dbReference type="ARBA" id="ARBA00010062"/>
    </source>
</evidence>
<dbReference type="InterPro" id="IPR051010">
    <property type="entry name" value="BCAA_transport"/>
</dbReference>
<dbReference type="SUPFAM" id="SSF53822">
    <property type="entry name" value="Periplasmic binding protein-like I"/>
    <property type="match status" value="1"/>
</dbReference>
<dbReference type="STRING" id="1121416.SAMN02745220_01973"/>
<dbReference type="CDD" id="cd06347">
    <property type="entry name" value="PBP1_ABC_LivK_ligand_binding-like"/>
    <property type="match status" value="1"/>
</dbReference>
<evidence type="ECO:0000313" key="4">
    <source>
        <dbReference type="EMBL" id="SHO47805.1"/>
    </source>
</evidence>
<keyword evidence="5" id="KW-1185">Reference proteome</keyword>
<dbReference type="InterPro" id="IPR028081">
    <property type="entry name" value="Leu-bd"/>
</dbReference>